<keyword evidence="5 6" id="KW-0472">Membrane</keyword>
<feature type="transmembrane region" description="Helical" evidence="6">
    <location>
        <begin position="28"/>
        <end position="54"/>
    </location>
</feature>
<evidence type="ECO:0000256" key="5">
    <source>
        <dbReference type="ARBA" id="ARBA00023136"/>
    </source>
</evidence>
<reference evidence="7 8" key="1">
    <citation type="submission" date="2017-01" db="EMBL/GenBank/DDBJ databases">
        <authorList>
            <person name="Varghese N."/>
            <person name="Submissions S."/>
        </authorList>
    </citation>
    <scope>NUCLEOTIDE SEQUENCE [LARGE SCALE GENOMIC DNA]</scope>
    <source>
        <strain evidence="7 8">ATCC 35905</strain>
    </source>
</reference>
<feature type="transmembrane region" description="Helical" evidence="6">
    <location>
        <begin position="212"/>
        <end position="235"/>
    </location>
</feature>
<keyword evidence="2" id="KW-1003">Cell membrane</keyword>
<dbReference type="InterPro" id="IPR017039">
    <property type="entry name" value="Virul_fac_BrkB"/>
</dbReference>
<proteinExistence type="predicted"/>
<evidence type="ECO:0000256" key="1">
    <source>
        <dbReference type="ARBA" id="ARBA00004651"/>
    </source>
</evidence>
<gene>
    <name evidence="7" type="ORF">SAMN05421828_104144</name>
</gene>
<dbReference type="GO" id="GO:0005886">
    <property type="term" value="C:plasma membrane"/>
    <property type="evidence" value="ECO:0007669"/>
    <property type="project" value="UniProtKB-SubCell"/>
</dbReference>
<dbReference type="Proteomes" id="UP000186308">
    <property type="component" value="Unassembled WGS sequence"/>
</dbReference>
<dbReference type="PANTHER" id="PTHR30213">
    <property type="entry name" value="INNER MEMBRANE PROTEIN YHJD"/>
    <property type="match status" value="1"/>
</dbReference>
<dbReference type="NCBIfam" id="TIGR00765">
    <property type="entry name" value="yihY_not_rbn"/>
    <property type="match status" value="1"/>
</dbReference>
<evidence type="ECO:0000256" key="2">
    <source>
        <dbReference type="ARBA" id="ARBA00022475"/>
    </source>
</evidence>
<keyword evidence="3 6" id="KW-0812">Transmembrane</keyword>
<dbReference type="PIRSF" id="PIRSF035875">
    <property type="entry name" value="RNase_BN"/>
    <property type="match status" value="1"/>
</dbReference>
<evidence type="ECO:0000256" key="4">
    <source>
        <dbReference type="ARBA" id="ARBA00022989"/>
    </source>
</evidence>
<dbReference type="EMBL" id="FTNE01000004">
    <property type="protein sequence ID" value="SIQ40944.1"/>
    <property type="molecule type" value="Genomic_DNA"/>
</dbReference>
<keyword evidence="8" id="KW-1185">Reference proteome</keyword>
<sequence length="283" mass="30399">MSPRVDVTLWWSGLKTAVVSLLSGEMSLVAAGCAFYATLALFPAITTLISLYGLAFNPITVEPQLLYLKHLMPPAAFQLIAGRIQQLVSGGKTSLGIGLAISLVFTLYSTASGTKALIYALNVIHKREESRGIIRFQLVTLGMTLVAIIGAVIAIGVLVGLPLLFTFFGLGKESAILAIVIGFLLMMAFMAVALGLLYRYGPAFRRDLGHTVIPGVAVAILLWLILSYGFAVYVGQFAAYSHTYGPLATIIGLMMWFYLTAYTLLLGALFNASLDRLIVARTP</sequence>
<protein>
    <submittedName>
        <fullName evidence="7">Membrane protein</fullName>
    </submittedName>
</protein>
<feature type="transmembrane region" description="Helical" evidence="6">
    <location>
        <begin position="97"/>
        <end position="124"/>
    </location>
</feature>
<evidence type="ECO:0000313" key="7">
    <source>
        <dbReference type="EMBL" id="SIQ40944.1"/>
    </source>
</evidence>
<dbReference type="AlphaFoldDB" id="A0A8G2CJ23"/>
<dbReference type="PANTHER" id="PTHR30213:SF0">
    <property type="entry name" value="UPF0761 MEMBRANE PROTEIN YIHY"/>
    <property type="match status" value="1"/>
</dbReference>
<feature type="transmembrane region" description="Helical" evidence="6">
    <location>
        <begin position="136"/>
        <end position="169"/>
    </location>
</feature>
<dbReference type="Pfam" id="PF03631">
    <property type="entry name" value="Virul_fac_BrkB"/>
    <property type="match status" value="1"/>
</dbReference>
<comment type="subcellular location">
    <subcellularLocation>
        <location evidence="1">Cell membrane</location>
        <topology evidence="1">Multi-pass membrane protein</topology>
    </subcellularLocation>
</comment>
<accession>A0A8G2CJ23</accession>
<evidence type="ECO:0000256" key="3">
    <source>
        <dbReference type="ARBA" id="ARBA00022692"/>
    </source>
</evidence>
<organism evidence="7 8">
    <name type="scientific">Acidiphilium rubrum</name>
    <dbReference type="NCBI Taxonomy" id="526"/>
    <lineage>
        <taxon>Bacteria</taxon>
        <taxon>Pseudomonadati</taxon>
        <taxon>Pseudomonadota</taxon>
        <taxon>Alphaproteobacteria</taxon>
        <taxon>Acetobacterales</taxon>
        <taxon>Acidocellaceae</taxon>
        <taxon>Acidiphilium</taxon>
    </lineage>
</organism>
<evidence type="ECO:0000256" key="6">
    <source>
        <dbReference type="SAM" id="Phobius"/>
    </source>
</evidence>
<name>A0A8G2CJ23_ACIRU</name>
<comment type="caution">
    <text evidence="7">The sequence shown here is derived from an EMBL/GenBank/DDBJ whole genome shotgun (WGS) entry which is preliminary data.</text>
</comment>
<keyword evidence="4 6" id="KW-1133">Transmembrane helix</keyword>
<feature type="transmembrane region" description="Helical" evidence="6">
    <location>
        <begin position="175"/>
        <end position="200"/>
    </location>
</feature>
<evidence type="ECO:0000313" key="8">
    <source>
        <dbReference type="Proteomes" id="UP000186308"/>
    </source>
</evidence>
<dbReference type="RefSeq" id="WP_035227794.1">
    <property type="nucleotide sequence ID" value="NZ_DAOMCH010000039.1"/>
</dbReference>
<feature type="transmembrane region" description="Helical" evidence="6">
    <location>
        <begin position="247"/>
        <end position="272"/>
    </location>
</feature>